<sequence>QEKYIYTPRQMAALSLQCSERGRRADEAEREVDERYRAAWMEKHVGGQFDGVISGVTGFGLFVELTQSKVNGLVHVTQLPQDYYQFDPIRKTLSGERRGRTFRLGDPVRVLVLKASMEERKIDFRLAEDRGDSPEPPPPPSAQPAKRKKKQY</sequence>
<protein>
    <submittedName>
        <fullName evidence="3">Ribonuclease R</fullName>
    </submittedName>
</protein>
<name>W4SJY3_9XANT</name>
<feature type="compositionally biased region" description="Basic and acidic residues" evidence="1">
    <location>
        <begin position="124"/>
        <end position="133"/>
    </location>
</feature>
<dbReference type="Pfam" id="PF00575">
    <property type="entry name" value="S1"/>
    <property type="match status" value="1"/>
</dbReference>
<evidence type="ECO:0000256" key="1">
    <source>
        <dbReference type="SAM" id="MobiDB-lite"/>
    </source>
</evidence>
<feature type="region of interest" description="Disordered" evidence="1">
    <location>
        <begin position="124"/>
        <end position="152"/>
    </location>
</feature>
<organism evidence="3 4">
    <name type="scientific">Xanthomonas arboricola pv. pruni MAFF 301420</name>
    <dbReference type="NCBI Taxonomy" id="1418095"/>
    <lineage>
        <taxon>Bacteria</taxon>
        <taxon>Pseudomonadati</taxon>
        <taxon>Pseudomonadota</taxon>
        <taxon>Gammaproteobacteria</taxon>
        <taxon>Lysobacterales</taxon>
        <taxon>Lysobacteraceae</taxon>
        <taxon>Xanthomonas</taxon>
    </lineage>
</organism>
<dbReference type="Proteomes" id="UP000019084">
    <property type="component" value="Unassembled WGS sequence"/>
</dbReference>
<dbReference type="CDD" id="cd04471">
    <property type="entry name" value="S1_RNase_R"/>
    <property type="match status" value="1"/>
</dbReference>
<gene>
    <name evidence="3" type="primary">rnr</name>
    <name evidence="3" type="ORF">XPR_3515</name>
</gene>
<feature type="non-terminal residue" evidence="3">
    <location>
        <position position="1"/>
    </location>
</feature>
<dbReference type="AlphaFoldDB" id="W4SJY3"/>
<dbReference type="SMART" id="SM00316">
    <property type="entry name" value="S1"/>
    <property type="match status" value="1"/>
</dbReference>
<comment type="caution">
    <text evidence="3">The sequence shown here is derived from an EMBL/GenBank/DDBJ whole genome shotgun (WGS) entry which is preliminary data.</text>
</comment>
<dbReference type="EMBL" id="BAVC01000280">
    <property type="protein sequence ID" value="GAE56880.1"/>
    <property type="molecule type" value="Genomic_DNA"/>
</dbReference>
<dbReference type="SUPFAM" id="SSF50249">
    <property type="entry name" value="Nucleic acid-binding proteins"/>
    <property type="match status" value="1"/>
</dbReference>
<evidence type="ECO:0000313" key="4">
    <source>
        <dbReference type="Proteomes" id="UP000019084"/>
    </source>
</evidence>
<dbReference type="GO" id="GO:0003676">
    <property type="term" value="F:nucleic acid binding"/>
    <property type="evidence" value="ECO:0007669"/>
    <property type="project" value="InterPro"/>
</dbReference>
<reference evidence="3 4" key="1">
    <citation type="submission" date="2014-01" db="EMBL/GenBank/DDBJ databases">
        <title>Genome sequence and analysis of Xanthomonas arboricola pv. pruni.</title>
        <authorList>
            <person name="Fujikawa T."/>
            <person name="Nakazono-Nagaoka E."/>
        </authorList>
    </citation>
    <scope>NUCLEOTIDE SEQUENCE [LARGE SCALE GENOMIC DNA]</scope>
    <source>
        <strain evidence="4">MAFF 301420</strain>
    </source>
</reference>
<dbReference type="Gene3D" id="2.40.50.140">
    <property type="entry name" value="Nucleic acid-binding proteins"/>
    <property type="match status" value="1"/>
</dbReference>
<dbReference type="InterPro" id="IPR012340">
    <property type="entry name" value="NA-bd_OB-fold"/>
</dbReference>
<dbReference type="PROSITE" id="PS50126">
    <property type="entry name" value="S1"/>
    <property type="match status" value="1"/>
</dbReference>
<dbReference type="FunFam" id="2.40.50.140:FF:000362">
    <property type="entry name" value="Ribonuclease R"/>
    <property type="match status" value="1"/>
</dbReference>
<feature type="domain" description="S1 motif" evidence="2">
    <location>
        <begin position="46"/>
        <end position="127"/>
    </location>
</feature>
<evidence type="ECO:0000259" key="2">
    <source>
        <dbReference type="PROSITE" id="PS50126"/>
    </source>
</evidence>
<accession>W4SJY3</accession>
<evidence type="ECO:0000313" key="3">
    <source>
        <dbReference type="EMBL" id="GAE56880.1"/>
    </source>
</evidence>
<proteinExistence type="predicted"/>
<dbReference type="InterPro" id="IPR003029">
    <property type="entry name" value="S1_domain"/>
</dbReference>